<dbReference type="FunFam" id="3.20.20.30:FF:000011">
    <property type="entry name" value="LLM class flavin-dependent oxidoreductase"/>
    <property type="match status" value="1"/>
</dbReference>
<dbReference type="Gene3D" id="3.20.20.30">
    <property type="entry name" value="Luciferase-like domain"/>
    <property type="match status" value="1"/>
</dbReference>
<dbReference type="Pfam" id="PF00296">
    <property type="entry name" value="Bac_luciferase"/>
    <property type="match status" value="1"/>
</dbReference>
<name>A0A7W9PYI5_9ACTN</name>
<feature type="domain" description="Luciferase-like" evidence="3">
    <location>
        <begin position="1"/>
        <end position="311"/>
    </location>
</feature>
<dbReference type="SUPFAM" id="SSF51679">
    <property type="entry name" value="Bacterial luciferase-like"/>
    <property type="match status" value="1"/>
</dbReference>
<dbReference type="RefSeq" id="WP_184968768.1">
    <property type="nucleotide sequence ID" value="NZ_BAAAWF010000098.1"/>
</dbReference>
<dbReference type="GO" id="GO:0004497">
    <property type="term" value="F:monooxygenase activity"/>
    <property type="evidence" value="ECO:0007669"/>
    <property type="project" value="UniProtKB-KW"/>
</dbReference>
<protein>
    <submittedName>
        <fullName evidence="4">Alkanesulfonate monooxygenase SsuD/methylene tetrahydromethanopterin reductase-like flavin-dependent oxidoreductase (Luciferase family)</fullName>
    </submittedName>
</protein>
<dbReference type="InterPro" id="IPR036661">
    <property type="entry name" value="Luciferase-like_sf"/>
</dbReference>
<accession>A0A7W9PYI5</accession>
<evidence type="ECO:0000256" key="1">
    <source>
        <dbReference type="ARBA" id="ARBA00023002"/>
    </source>
</evidence>
<dbReference type="PANTHER" id="PTHR30137">
    <property type="entry name" value="LUCIFERASE-LIKE MONOOXYGENASE"/>
    <property type="match status" value="1"/>
</dbReference>
<dbReference type="InterPro" id="IPR050766">
    <property type="entry name" value="Bact_Lucif_Oxidored"/>
</dbReference>
<dbReference type="AlphaFoldDB" id="A0A7W9PYI5"/>
<evidence type="ECO:0000259" key="3">
    <source>
        <dbReference type="Pfam" id="PF00296"/>
    </source>
</evidence>
<evidence type="ECO:0000313" key="5">
    <source>
        <dbReference type="Proteomes" id="UP000585836"/>
    </source>
</evidence>
<keyword evidence="2 4" id="KW-0503">Monooxygenase</keyword>
<evidence type="ECO:0000313" key="4">
    <source>
        <dbReference type="EMBL" id="MBB5929377.1"/>
    </source>
</evidence>
<keyword evidence="5" id="KW-1185">Reference proteome</keyword>
<reference evidence="4 5" key="1">
    <citation type="submission" date="2020-08" db="EMBL/GenBank/DDBJ databases">
        <title>Genomic Encyclopedia of Type Strains, Phase III (KMG-III): the genomes of soil and plant-associated and newly described type strains.</title>
        <authorList>
            <person name="Whitman W."/>
        </authorList>
    </citation>
    <scope>NUCLEOTIDE SEQUENCE [LARGE SCALE GENOMIC DNA]</scope>
    <source>
        <strain evidence="4 5">CECT 3313</strain>
    </source>
</reference>
<keyword evidence="1" id="KW-0560">Oxidoreductase</keyword>
<dbReference type="Proteomes" id="UP000585836">
    <property type="component" value="Unassembled WGS sequence"/>
</dbReference>
<proteinExistence type="predicted"/>
<organism evidence="4 5">
    <name type="scientific">Streptomyces echinatus</name>
    <dbReference type="NCBI Taxonomy" id="67293"/>
    <lineage>
        <taxon>Bacteria</taxon>
        <taxon>Bacillati</taxon>
        <taxon>Actinomycetota</taxon>
        <taxon>Actinomycetes</taxon>
        <taxon>Kitasatosporales</taxon>
        <taxon>Streptomycetaceae</taxon>
        <taxon>Streptomyces</taxon>
    </lineage>
</organism>
<dbReference type="PANTHER" id="PTHR30137:SF8">
    <property type="entry name" value="BLR5498 PROTEIN"/>
    <property type="match status" value="1"/>
</dbReference>
<comment type="caution">
    <text evidence="4">The sequence shown here is derived from an EMBL/GenBank/DDBJ whole genome shotgun (WGS) entry which is preliminary data.</text>
</comment>
<evidence type="ECO:0000256" key="2">
    <source>
        <dbReference type="ARBA" id="ARBA00023033"/>
    </source>
</evidence>
<sequence>MRVGSFVLAAQFPGQGPGEALHRAVRSAEVSEQAGLDAVWLAEHHFVPYGTCPSAVTLAALLLGRTRRIRVGTAVSVLPTAHPVALGEQAALLHLTSGGRFTLGVGRGGPWVDLEVFGAGLEAYEHGFPESLDLLLRWLSEPAVAASGERFSFREVPVVPRPSEALTDTPGPEVVLACTSPGSVRLAAERGLPMLLGMHVGDEEKAEMVAMWRRCARAAGRPAEEIMGAAHVSAGVCQLADRRTDAAETLLKAMPGWLRQGLAAHVTVDGRARAMRDPYAYTELLCGLHPVGTPRLAADRLAATSERTGISRFALLVEGSGDLAATEENLRRLGTEVLPQLR</sequence>
<dbReference type="InterPro" id="IPR011251">
    <property type="entry name" value="Luciferase-like_dom"/>
</dbReference>
<dbReference type="GO" id="GO:0005829">
    <property type="term" value="C:cytosol"/>
    <property type="evidence" value="ECO:0007669"/>
    <property type="project" value="TreeGrafter"/>
</dbReference>
<dbReference type="EMBL" id="JACHJK010000008">
    <property type="protein sequence ID" value="MBB5929377.1"/>
    <property type="molecule type" value="Genomic_DNA"/>
</dbReference>
<gene>
    <name evidence="4" type="ORF">FHS34_004861</name>
</gene>
<dbReference type="GO" id="GO:0016705">
    <property type="term" value="F:oxidoreductase activity, acting on paired donors, with incorporation or reduction of molecular oxygen"/>
    <property type="evidence" value="ECO:0007669"/>
    <property type="project" value="InterPro"/>
</dbReference>